<dbReference type="InterPro" id="IPR005829">
    <property type="entry name" value="Sugar_transporter_CS"/>
</dbReference>
<keyword evidence="6 7" id="KW-0472">Membrane</keyword>
<dbReference type="SUPFAM" id="SSF103473">
    <property type="entry name" value="MFS general substrate transporter"/>
    <property type="match status" value="1"/>
</dbReference>
<dbReference type="EMBL" id="AP018553">
    <property type="protein sequence ID" value="BBD71613.1"/>
    <property type="molecule type" value="Genomic_DNA"/>
</dbReference>
<dbReference type="Pfam" id="PF07690">
    <property type="entry name" value="MFS_1"/>
    <property type="match status" value="1"/>
</dbReference>
<feature type="transmembrane region" description="Helical" evidence="7">
    <location>
        <begin position="369"/>
        <end position="388"/>
    </location>
</feature>
<evidence type="ECO:0000256" key="4">
    <source>
        <dbReference type="ARBA" id="ARBA00022692"/>
    </source>
</evidence>
<dbReference type="Gene3D" id="1.20.1250.20">
    <property type="entry name" value="MFS general substrate transporter like domains"/>
    <property type="match status" value="1"/>
</dbReference>
<evidence type="ECO:0000256" key="5">
    <source>
        <dbReference type="ARBA" id="ARBA00022989"/>
    </source>
</evidence>
<keyword evidence="5 7" id="KW-1133">Transmembrane helix</keyword>
<name>A0A348B0B1_9CREN</name>
<feature type="transmembrane region" description="Helical" evidence="7">
    <location>
        <begin position="171"/>
        <end position="190"/>
    </location>
</feature>
<protein>
    <submittedName>
        <fullName evidence="9">MFS transporter</fullName>
    </submittedName>
</protein>
<dbReference type="PANTHER" id="PTHR43045">
    <property type="entry name" value="SHIKIMATE TRANSPORTER"/>
    <property type="match status" value="1"/>
</dbReference>
<gene>
    <name evidence="10" type="ORF">GCM10007116_01410</name>
    <name evidence="9" type="ORF">HS1genome_0002</name>
</gene>
<feature type="transmembrane region" description="Helical" evidence="7">
    <location>
        <begin position="99"/>
        <end position="118"/>
    </location>
</feature>
<evidence type="ECO:0000256" key="6">
    <source>
        <dbReference type="ARBA" id="ARBA00023136"/>
    </source>
</evidence>
<reference evidence="10" key="4">
    <citation type="submission" date="2020-09" db="EMBL/GenBank/DDBJ databases">
        <authorList>
            <person name="Sun Q."/>
            <person name="Ohkuma M."/>
        </authorList>
    </citation>
    <scope>NUCLEOTIDE SEQUENCE</scope>
    <source>
        <strain evidence="10">JCM 31740</strain>
    </source>
</reference>
<evidence type="ECO:0000259" key="8">
    <source>
        <dbReference type="PROSITE" id="PS50850"/>
    </source>
</evidence>
<keyword evidence="3" id="KW-1003">Cell membrane</keyword>
<reference evidence="10" key="1">
    <citation type="journal article" date="2014" name="Int. J. Syst. Evol. Microbiol.">
        <title>Complete genome sequence of Corynebacterium casei LMG S-19264T (=DSM 44701T), isolated from a smear-ripened cheese.</title>
        <authorList>
            <consortium name="US DOE Joint Genome Institute (JGI-PGF)"/>
            <person name="Walter F."/>
            <person name="Albersmeier A."/>
            <person name="Kalinowski J."/>
            <person name="Ruckert C."/>
        </authorList>
    </citation>
    <scope>NUCLEOTIDE SEQUENCE</scope>
    <source>
        <strain evidence="10">JCM 31740</strain>
    </source>
</reference>
<dbReference type="PANTHER" id="PTHR43045:SF1">
    <property type="entry name" value="SHIKIMATE TRANSPORTER"/>
    <property type="match status" value="1"/>
</dbReference>
<feature type="transmembrane region" description="Helical" evidence="7">
    <location>
        <begin position="139"/>
        <end position="159"/>
    </location>
</feature>
<evidence type="ECO:0000313" key="9">
    <source>
        <dbReference type="EMBL" id="BBD71613.1"/>
    </source>
</evidence>
<feature type="transmembrane region" description="Helical" evidence="7">
    <location>
        <begin position="43"/>
        <end position="67"/>
    </location>
</feature>
<keyword evidence="2" id="KW-0813">Transport</keyword>
<feature type="transmembrane region" description="Helical" evidence="7">
    <location>
        <begin position="280"/>
        <end position="299"/>
    </location>
</feature>
<dbReference type="KEGG" id="sacd:HS1genome_0002"/>
<comment type="subcellular location">
    <subcellularLocation>
        <location evidence="1">Cell membrane</location>
        <topology evidence="1">Multi-pass membrane protein</topology>
    </subcellularLocation>
</comment>
<evidence type="ECO:0000256" key="2">
    <source>
        <dbReference type="ARBA" id="ARBA00022448"/>
    </source>
</evidence>
<evidence type="ECO:0000313" key="11">
    <source>
        <dbReference type="Proteomes" id="UP000276741"/>
    </source>
</evidence>
<feature type="transmembrane region" description="Helical" evidence="7">
    <location>
        <begin position="12"/>
        <end position="37"/>
    </location>
</feature>
<organism evidence="9 11">
    <name type="scientific">Sulfodiicoccus acidiphilus</name>
    <dbReference type="NCBI Taxonomy" id="1670455"/>
    <lineage>
        <taxon>Archaea</taxon>
        <taxon>Thermoproteota</taxon>
        <taxon>Thermoprotei</taxon>
        <taxon>Sulfolobales</taxon>
        <taxon>Sulfolobaceae</taxon>
        <taxon>Sulfodiicoccus</taxon>
    </lineage>
</organism>
<feature type="transmembrane region" description="Helical" evidence="7">
    <location>
        <begin position="250"/>
        <end position="268"/>
    </location>
</feature>
<keyword evidence="4 7" id="KW-0812">Transmembrane</keyword>
<feature type="transmembrane region" description="Helical" evidence="7">
    <location>
        <begin position="339"/>
        <end position="363"/>
    </location>
</feature>
<reference evidence="11" key="2">
    <citation type="submission" date="2018-04" db="EMBL/GenBank/DDBJ databases">
        <title>Complete genome sequence of Sulfodiicoccus acidiphilus strain HS-1.</title>
        <authorList>
            <person name="Sakai H.D."/>
            <person name="Kurosawa N."/>
        </authorList>
    </citation>
    <scope>NUCLEOTIDE SEQUENCE [LARGE SCALE GENOMIC DNA]</scope>
    <source>
        <strain evidence="11">HS-1</strain>
    </source>
</reference>
<dbReference type="PROSITE" id="PS50850">
    <property type="entry name" value="MFS"/>
    <property type="match status" value="1"/>
</dbReference>
<evidence type="ECO:0000256" key="3">
    <source>
        <dbReference type="ARBA" id="ARBA00022475"/>
    </source>
</evidence>
<reference evidence="9" key="3">
    <citation type="journal article" date="2019" name="BMC Res. Notes">
        <title>Complete genome sequence of the Sulfodiicoccus acidiphilus strain HS-1T, the first crenarchaeon that lacks polB3, isolated from an acidic hot spring in Ohwaku-dani, Hakone, Japan.</title>
        <authorList>
            <person name="Sakai H.D."/>
            <person name="Kurosawa N."/>
        </authorList>
    </citation>
    <scope>NUCLEOTIDE SEQUENCE</scope>
    <source>
        <strain evidence="9">HS-1</strain>
    </source>
</reference>
<dbReference type="Proteomes" id="UP000276741">
    <property type="component" value="Chromosome"/>
</dbReference>
<dbReference type="EMBL" id="BMQS01000001">
    <property type="protein sequence ID" value="GGT87087.1"/>
    <property type="molecule type" value="Genomic_DNA"/>
</dbReference>
<evidence type="ECO:0000256" key="7">
    <source>
        <dbReference type="SAM" id="Phobius"/>
    </source>
</evidence>
<feature type="domain" description="Major facilitator superfamily (MFS) profile" evidence="8">
    <location>
        <begin position="7"/>
        <end position="396"/>
    </location>
</feature>
<evidence type="ECO:0000313" key="10">
    <source>
        <dbReference type="EMBL" id="GGT87087.1"/>
    </source>
</evidence>
<evidence type="ECO:0000256" key="1">
    <source>
        <dbReference type="ARBA" id="ARBA00004651"/>
    </source>
</evidence>
<feature type="transmembrane region" description="Helical" evidence="7">
    <location>
        <begin position="305"/>
        <end position="327"/>
    </location>
</feature>
<feature type="transmembrane region" description="Helical" evidence="7">
    <location>
        <begin position="211"/>
        <end position="230"/>
    </location>
</feature>
<dbReference type="InterPro" id="IPR036259">
    <property type="entry name" value="MFS_trans_sf"/>
</dbReference>
<dbReference type="OrthoDB" id="117970at2157"/>
<dbReference type="RefSeq" id="WP_126448959.1">
    <property type="nucleotide sequence ID" value="NZ_AP018553.1"/>
</dbReference>
<dbReference type="AlphaFoldDB" id="A0A348B0B1"/>
<dbReference type="PROSITE" id="PS00216">
    <property type="entry name" value="SUGAR_TRANSPORT_1"/>
    <property type="match status" value="1"/>
</dbReference>
<dbReference type="GO" id="GO:0022857">
    <property type="term" value="F:transmembrane transporter activity"/>
    <property type="evidence" value="ECO:0007669"/>
    <property type="project" value="InterPro"/>
</dbReference>
<dbReference type="Proteomes" id="UP000616143">
    <property type="component" value="Unassembled WGS sequence"/>
</dbReference>
<dbReference type="InterPro" id="IPR011701">
    <property type="entry name" value="MFS"/>
</dbReference>
<feature type="transmembrane region" description="Helical" evidence="7">
    <location>
        <begin position="74"/>
        <end position="93"/>
    </location>
</feature>
<keyword evidence="11" id="KW-1185">Reference proteome</keyword>
<sequence>MPFERFNFVGAYFSWLMDSYDLGAVVITSAILGKLFFPSLGLLGAAIPIVFTVVSRPLGGFLFGLLADKRGRRYALIFTVLGYSASIGLTGVLPTYAQIGVGAAILLSVLRLTQGLFIGGDVSSSFTLAMESATSHRGFFSGLMQSGTLAGFVIADTLFTVLSSQPWFPSFGWRVVFLVGVIPAALAILIRAKAVEPKIFLDREKKSIYSGLRPLLQTLMVMVGFWLMIYAGPQYLSIYFGHVLSYRPQVYGTLLIYMNLIGIAAMLLAGELADLMGRRLIAITGLVIAGIVGAIFYQRVTDSPLFYTLMFGFGVNIPSAISPAYLAERFKTFSRATGVGSAYNGAFVVSGFAPIMISALSGLLPVSEAATSVLLIGVAIAVVGLIAGPETLRVSELRN</sequence>
<dbReference type="GeneID" id="38665488"/>
<accession>A0A348B0B1</accession>
<proteinExistence type="predicted"/>
<dbReference type="InterPro" id="IPR020846">
    <property type="entry name" value="MFS_dom"/>
</dbReference>
<dbReference type="GO" id="GO:0005886">
    <property type="term" value="C:plasma membrane"/>
    <property type="evidence" value="ECO:0007669"/>
    <property type="project" value="UniProtKB-SubCell"/>
</dbReference>